<comment type="caution">
    <text evidence="5">The sequence shown here is derived from an EMBL/GenBank/DDBJ whole genome shotgun (WGS) entry which is preliminary data.</text>
</comment>
<evidence type="ECO:0000256" key="3">
    <source>
        <dbReference type="PROSITE-ProRule" id="PRU00464"/>
    </source>
</evidence>
<dbReference type="InterPro" id="IPR039384">
    <property type="entry name" value="HINT"/>
</dbReference>
<dbReference type="InterPro" id="IPR001310">
    <property type="entry name" value="Histidine_triad_HIT"/>
</dbReference>
<sequence>MDGCIFCRIAKGEIPSTKLYEDENILSFLDIMPAAKGHALVIPKKHYHTLLDIPHGELREAMAIVQKVAAAIMAATPGVQGFNVIQSNQKAAGQVIPHLHFHIIPRKENDNLDFAWEQGKAEQEELKKYAEIVKKNLK</sequence>
<dbReference type="PRINTS" id="PR00332">
    <property type="entry name" value="HISTRIAD"/>
</dbReference>
<reference evidence="5" key="1">
    <citation type="submission" date="2021-01" db="EMBL/GenBank/DDBJ databases">
        <title>Active Sulfur Cycling in an Early Earth Analoge.</title>
        <authorList>
            <person name="Hahn C.R."/>
            <person name="Youssef N.H."/>
            <person name="Elshahed M."/>
        </authorList>
    </citation>
    <scope>NUCLEOTIDE SEQUENCE</scope>
    <source>
        <strain evidence="5">Zod_Metabat.1151</strain>
    </source>
</reference>
<evidence type="ECO:0000256" key="1">
    <source>
        <dbReference type="PIRSR" id="PIRSR601310-1"/>
    </source>
</evidence>
<feature type="domain" description="HIT" evidence="4">
    <location>
        <begin position="5"/>
        <end position="114"/>
    </location>
</feature>
<evidence type="ECO:0000313" key="6">
    <source>
        <dbReference type="Proteomes" id="UP000809243"/>
    </source>
</evidence>
<evidence type="ECO:0000256" key="2">
    <source>
        <dbReference type="PIRSR" id="PIRSR601310-3"/>
    </source>
</evidence>
<dbReference type="GO" id="GO:0003824">
    <property type="term" value="F:catalytic activity"/>
    <property type="evidence" value="ECO:0007669"/>
    <property type="project" value="InterPro"/>
</dbReference>
<feature type="short sequence motif" description="Histidine triad motif" evidence="2 3">
    <location>
        <begin position="98"/>
        <end position="102"/>
    </location>
</feature>
<dbReference type="Pfam" id="PF01230">
    <property type="entry name" value="HIT"/>
    <property type="match status" value="1"/>
</dbReference>
<accession>A0A938YNB0</accession>
<dbReference type="InterPro" id="IPR036265">
    <property type="entry name" value="HIT-like_sf"/>
</dbReference>
<proteinExistence type="predicted"/>
<dbReference type="SUPFAM" id="SSF54197">
    <property type="entry name" value="HIT-like"/>
    <property type="match status" value="1"/>
</dbReference>
<gene>
    <name evidence="5" type="ORF">JW744_02585</name>
</gene>
<dbReference type="AlphaFoldDB" id="A0A938YNB0"/>
<dbReference type="CDD" id="cd01277">
    <property type="entry name" value="HINT_subgroup"/>
    <property type="match status" value="1"/>
</dbReference>
<evidence type="ECO:0000259" key="4">
    <source>
        <dbReference type="PROSITE" id="PS51084"/>
    </source>
</evidence>
<evidence type="ECO:0000313" key="5">
    <source>
        <dbReference type="EMBL" id="MBN2067329.1"/>
    </source>
</evidence>
<dbReference type="Proteomes" id="UP000809243">
    <property type="component" value="Unassembled WGS sequence"/>
</dbReference>
<dbReference type="EMBL" id="JAFGDB010000041">
    <property type="protein sequence ID" value="MBN2067329.1"/>
    <property type="molecule type" value="Genomic_DNA"/>
</dbReference>
<feature type="active site" description="Tele-AMP-histidine intermediate" evidence="1">
    <location>
        <position position="100"/>
    </location>
</feature>
<protein>
    <submittedName>
        <fullName evidence="5">HIT family protein</fullName>
    </submittedName>
</protein>
<dbReference type="InterPro" id="IPR011146">
    <property type="entry name" value="HIT-like"/>
</dbReference>
<name>A0A938YNB0_9ARCH</name>
<dbReference type="GO" id="GO:0009117">
    <property type="term" value="P:nucleotide metabolic process"/>
    <property type="evidence" value="ECO:0007669"/>
    <property type="project" value="TreeGrafter"/>
</dbReference>
<organism evidence="5 6">
    <name type="scientific">Candidatus Iainarchaeum sp</name>
    <dbReference type="NCBI Taxonomy" id="3101447"/>
    <lineage>
        <taxon>Archaea</taxon>
        <taxon>Candidatus Iainarchaeota</taxon>
        <taxon>Candidatus Iainarchaeia</taxon>
        <taxon>Candidatus Iainarchaeales</taxon>
        <taxon>Candidatus Iainarchaeaceae</taxon>
        <taxon>Candidatus Iainarchaeum</taxon>
    </lineage>
</organism>
<dbReference type="PROSITE" id="PS51084">
    <property type="entry name" value="HIT_2"/>
    <property type="match status" value="1"/>
</dbReference>
<dbReference type="PANTHER" id="PTHR46648:SF1">
    <property type="entry name" value="ADENOSINE 5'-MONOPHOSPHORAMIDASE HNT1"/>
    <property type="match status" value="1"/>
</dbReference>
<dbReference type="Gene3D" id="3.30.428.10">
    <property type="entry name" value="HIT-like"/>
    <property type="match status" value="1"/>
</dbReference>
<dbReference type="PANTHER" id="PTHR46648">
    <property type="entry name" value="HIT FAMILY PROTEIN 1"/>
    <property type="match status" value="1"/>
</dbReference>